<dbReference type="GO" id="GO:0006635">
    <property type="term" value="P:fatty acid beta-oxidation"/>
    <property type="evidence" value="ECO:0007669"/>
    <property type="project" value="TreeGrafter"/>
</dbReference>
<feature type="domain" description="C-type lectin" evidence="9">
    <location>
        <begin position="214"/>
        <end position="296"/>
    </location>
</feature>
<evidence type="ECO:0000259" key="8">
    <source>
        <dbReference type="PROSITE" id="PS01180"/>
    </source>
</evidence>
<feature type="domain" description="CUB" evidence="8">
    <location>
        <begin position="459"/>
        <end position="570"/>
    </location>
</feature>
<evidence type="ECO:0000259" key="10">
    <source>
        <dbReference type="PROSITE" id="PS50893"/>
    </source>
</evidence>
<proteinExistence type="inferred from homology"/>
<gene>
    <name evidence="11" type="ORF">WR25_11854</name>
</gene>
<dbReference type="PANTHER" id="PTHR11384">
    <property type="entry name" value="ATP-BINDING CASSETTE, SUB-FAMILY D MEMBER"/>
    <property type="match status" value="1"/>
</dbReference>
<dbReference type="GO" id="GO:0042626">
    <property type="term" value="F:ATPase-coupled transmembrane transporter activity"/>
    <property type="evidence" value="ECO:0007669"/>
    <property type="project" value="TreeGrafter"/>
</dbReference>
<dbReference type="Pfam" id="PF00005">
    <property type="entry name" value="ABC_tran"/>
    <property type="match status" value="1"/>
</dbReference>
<dbReference type="OrthoDB" id="5877743at2759"/>
<dbReference type="InterPro" id="IPR003439">
    <property type="entry name" value="ABC_transporter-like_ATP-bd"/>
</dbReference>
<dbReference type="AlphaFoldDB" id="A0A2A2L1S8"/>
<evidence type="ECO:0000256" key="5">
    <source>
        <dbReference type="ARBA" id="ARBA00023136"/>
    </source>
</evidence>
<dbReference type="CDD" id="cd03223">
    <property type="entry name" value="ABCD_peroxisomal_ALDP"/>
    <property type="match status" value="1"/>
</dbReference>
<dbReference type="PANTHER" id="PTHR11384:SF59">
    <property type="entry name" value="LYSOSOMAL COBALAMIN TRANSPORTER ABCD4"/>
    <property type="match status" value="1"/>
</dbReference>
<reference evidence="11 12" key="1">
    <citation type="journal article" date="2017" name="Curr. Biol.">
        <title>Genome architecture and evolution of a unichromosomal asexual nematode.</title>
        <authorList>
            <person name="Fradin H."/>
            <person name="Zegar C."/>
            <person name="Gutwein M."/>
            <person name="Lucas J."/>
            <person name="Kovtun M."/>
            <person name="Corcoran D."/>
            <person name="Baugh L.R."/>
            <person name="Kiontke K."/>
            <person name="Gunsalus K."/>
            <person name="Fitch D.H."/>
            <person name="Piano F."/>
        </authorList>
    </citation>
    <scope>NUCLEOTIDE SEQUENCE [LARGE SCALE GENOMIC DNA]</scope>
    <source>
        <strain evidence="11">PF1309</strain>
    </source>
</reference>
<dbReference type="Pfam" id="PF00431">
    <property type="entry name" value="CUB"/>
    <property type="match status" value="1"/>
</dbReference>
<dbReference type="InterPro" id="IPR027417">
    <property type="entry name" value="P-loop_NTPase"/>
</dbReference>
<evidence type="ECO:0000256" key="7">
    <source>
        <dbReference type="PROSITE-ProRule" id="PRU00059"/>
    </source>
</evidence>
<keyword evidence="5" id="KW-0472">Membrane</keyword>
<dbReference type="STRING" id="2018661.A0A2A2L1S8"/>
<dbReference type="Gene3D" id="3.40.50.300">
    <property type="entry name" value="P-loop containing nucleotide triphosphate hydrolases"/>
    <property type="match status" value="1"/>
</dbReference>
<dbReference type="InterPro" id="IPR000859">
    <property type="entry name" value="CUB_dom"/>
</dbReference>
<dbReference type="SMART" id="SM00034">
    <property type="entry name" value="CLECT"/>
    <property type="match status" value="2"/>
</dbReference>
<evidence type="ECO:0000313" key="12">
    <source>
        <dbReference type="Proteomes" id="UP000218231"/>
    </source>
</evidence>
<dbReference type="PROSITE" id="PS00211">
    <property type="entry name" value="ABC_TRANSPORTER_1"/>
    <property type="match status" value="1"/>
</dbReference>
<dbReference type="Gene3D" id="3.10.100.10">
    <property type="entry name" value="Mannose-Binding Protein A, subunit A"/>
    <property type="match status" value="2"/>
</dbReference>
<name>A0A2A2L1S8_9BILA</name>
<comment type="caution">
    <text evidence="7">Lacks conserved residue(s) required for the propagation of feature annotation.</text>
</comment>
<dbReference type="PROSITE" id="PS50893">
    <property type="entry name" value="ABC_TRANSPORTER_2"/>
    <property type="match status" value="1"/>
</dbReference>
<keyword evidence="4" id="KW-1133">Transmembrane helix</keyword>
<dbReference type="InterPro" id="IPR029153">
    <property type="entry name" value="CPG4"/>
</dbReference>
<comment type="similarity">
    <text evidence="1">Belongs to the ABC transporter superfamily. ABCD family. Peroxisomal fatty acyl CoA transporter (TC 3.A.1.203) subfamily.</text>
</comment>
<evidence type="ECO:0008006" key="13">
    <source>
        <dbReference type="Google" id="ProtNLM"/>
    </source>
</evidence>
<protein>
    <recommendedName>
        <fullName evidence="13">C-type lectin domain-containing protein</fullName>
    </recommendedName>
</protein>
<dbReference type="SUPFAM" id="SSF52540">
    <property type="entry name" value="P-loop containing nucleoside triphosphate hydrolases"/>
    <property type="match status" value="1"/>
</dbReference>
<evidence type="ECO:0000259" key="9">
    <source>
        <dbReference type="PROSITE" id="PS50041"/>
    </source>
</evidence>
<dbReference type="InterPro" id="IPR050835">
    <property type="entry name" value="ABC_transporter_sub-D"/>
</dbReference>
<accession>A0A2A2L1S8</accession>
<dbReference type="InterPro" id="IPR016186">
    <property type="entry name" value="C-type_lectin-like/link_sf"/>
</dbReference>
<dbReference type="EMBL" id="LIAE01007317">
    <property type="protein sequence ID" value="PAV80109.1"/>
    <property type="molecule type" value="Genomic_DNA"/>
</dbReference>
<dbReference type="SMART" id="SM00042">
    <property type="entry name" value="CUB"/>
    <property type="match status" value="1"/>
</dbReference>
<evidence type="ECO:0000256" key="2">
    <source>
        <dbReference type="ARBA" id="ARBA00022448"/>
    </source>
</evidence>
<dbReference type="PROSITE" id="PS50041">
    <property type="entry name" value="C_TYPE_LECTIN_2"/>
    <property type="match status" value="2"/>
</dbReference>
<dbReference type="InterPro" id="IPR035914">
    <property type="entry name" value="Sperma_CUB_dom_sf"/>
</dbReference>
<dbReference type="SUPFAM" id="SSF56436">
    <property type="entry name" value="C-type lectin-like"/>
    <property type="match status" value="2"/>
</dbReference>
<dbReference type="InterPro" id="IPR001304">
    <property type="entry name" value="C-type_lectin-like"/>
</dbReference>
<dbReference type="PROSITE" id="PS01180">
    <property type="entry name" value="CUB"/>
    <property type="match status" value="1"/>
</dbReference>
<evidence type="ECO:0000313" key="11">
    <source>
        <dbReference type="EMBL" id="PAV80109.1"/>
    </source>
</evidence>
<organism evidence="11 12">
    <name type="scientific">Diploscapter pachys</name>
    <dbReference type="NCBI Taxonomy" id="2018661"/>
    <lineage>
        <taxon>Eukaryota</taxon>
        <taxon>Metazoa</taxon>
        <taxon>Ecdysozoa</taxon>
        <taxon>Nematoda</taxon>
        <taxon>Chromadorea</taxon>
        <taxon>Rhabditida</taxon>
        <taxon>Rhabditina</taxon>
        <taxon>Rhabditomorpha</taxon>
        <taxon>Rhabditoidea</taxon>
        <taxon>Rhabditidae</taxon>
        <taxon>Diploscapter</taxon>
    </lineage>
</organism>
<dbReference type="GO" id="GO:0016887">
    <property type="term" value="F:ATP hydrolysis activity"/>
    <property type="evidence" value="ECO:0007669"/>
    <property type="project" value="InterPro"/>
</dbReference>
<evidence type="ECO:0000256" key="4">
    <source>
        <dbReference type="ARBA" id="ARBA00022989"/>
    </source>
</evidence>
<evidence type="ECO:0000256" key="3">
    <source>
        <dbReference type="ARBA" id="ARBA00022692"/>
    </source>
</evidence>
<dbReference type="InterPro" id="IPR017871">
    <property type="entry name" value="ABC_transporter-like_CS"/>
</dbReference>
<feature type="domain" description="ABC transporter" evidence="10">
    <location>
        <begin position="1"/>
        <end position="228"/>
    </location>
</feature>
<keyword evidence="12" id="KW-1185">Reference proteome</keyword>
<dbReference type="GO" id="GO:0005324">
    <property type="term" value="F:long-chain fatty acid transmembrane transporter activity"/>
    <property type="evidence" value="ECO:0007669"/>
    <property type="project" value="TreeGrafter"/>
</dbReference>
<dbReference type="Pfam" id="PF15481">
    <property type="entry name" value="CPG4"/>
    <property type="match status" value="1"/>
</dbReference>
<dbReference type="Proteomes" id="UP000218231">
    <property type="component" value="Unassembled WGS sequence"/>
</dbReference>
<dbReference type="Gene3D" id="2.60.120.290">
    <property type="entry name" value="Spermadhesin, CUB domain"/>
    <property type="match status" value="1"/>
</dbReference>
<sequence length="785" mass="87791">MSLDSVSLTPPNDLINYIVQDLSIQLIQGQNILITGDSGAGKTSLFRRHWRIRTQNLLFLPQKSYFPSGGTTLRQQLVYPVKAVPVEKDVARLTEILEWVRMEHLLERCGGLDTPVSWDWMETLSPGELQRLSLARVFYAKPRIAFLDESTSAIGFELEMVLYKKMQSEKITFVSIGHRYSLKQFHDIELKLTGRGQWMMTDIDTVSVISRTQSILGTDTQNGEILSLAEKQNTQIWLGIKCAGSQPALCAWDDGTGNAAPYNNFYTGNPNSDLGECVYMSISGSLQGQWLSNNCDLTSMGYACMMPAQGGGSCADYTSFNNFCYKSYGTGLPYTSAETVCQQNCANLVSIHSADENYFVQSLFGQSPPLYTWTGLFESSNGSFQWIDSSPYDYSHFGHSDLRLGSCVTMALQQEIVSAGQWVNANCENNVQFVCKRAPGACTNPTTGPSPTSSAPPICDGPQFFDGQGTFYSPNYPNSYAGHSQTCDYILTVPKGYNAAITFPEFNLDLNSKIELYDTITDPVPFQTLTGKLGPFNWYVSTTDTMKVIFRESNPQPLDNYRWSAYFQANGTVNPTNSPVTVTPDPSNPSGCNASVIYAPGKITSKNWPNDYPDLIECAYLLQVCDVLEKGAYCSKKCNEADQHKFHQYSTFYRIYCIDYEEDIEPHIDCLKTAAKEADDVCKDRCRFMSKTEKTSEKEQKMKHECRALECSTVCYFQELAEDCPDAKNALLKINIGQIHSIANTIHPLTFERMAEECQLVHNTDYMKQKMLDTSDTVTLDKTLG</sequence>
<evidence type="ECO:0000256" key="6">
    <source>
        <dbReference type="ARBA" id="ARBA00023157"/>
    </source>
</evidence>
<dbReference type="GO" id="GO:0005778">
    <property type="term" value="C:peroxisomal membrane"/>
    <property type="evidence" value="ECO:0007669"/>
    <property type="project" value="TreeGrafter"/>
</dbReference>
<dbReference type="GO" id="GO:0042760">
    <property type="term" value="P:very long-chain fatty acid catabolic process"/>
    <property type="evidence" value="ECO:0007669"/>
    <property type="project" value="TreeGrafter"/>
</dbReference>
<dbReference type="CDD" id="cd00041">
    <property type="entry name" value="CUB"/>
    <property type="match status" value="1"/>
</dbReference>
<feature type="domain" description="C-type lectin" evidence="9">
    <location>
        <begin position="320"/>
        <end position="436"/>
    </location>
</feature>
<dbReference type="GO" id="GO:0015910">
    <property type="term" value="P:long-chain fatty acid import into peroxisome"/>
    <property type="evidence" value="ECO:0007669"/>
    <property type="project" value="TreeGrafter"/>
</dbReference>
<dbReference type="Pfam" id="PF00059">
    <property type="entry name" value="Lectin_C"/>
    <property type="match status" value="1"/>
</dbReference>
<dbReference type="InterPro" id="IPR016187">
    <property type="entry name" value="CTDL_fold"/>
</dbReference>
<dbReference type="GO" id="GO:0005524">
    <property type="term" value="F:ATP binding"/>
    <property type="evidence" value="ECO:0007669"/>
    <property type="project" value="InterPro"/>
</dbReference>
<evidence type="ECO:0000256" key="1">
    <source>
        <dbReference type="ARBA" id="ARBA00008575"/>
    </source>
</evidence>
<keyword evidence="2" id="KW-0813">Transport</keyword>
<dbReference type="GO" id="GO:0007031">
    <property type="term" value="P:peroxisome organization"/>
    <property type="evidence" value="ECO:0007669"/>
    <property type="project" value="TreeGrafter"/>
</dbReference>
<dbReference type="CDD" id="cd00037">
    <property type="entry name" value="CLECT"/>
    <property type="match status" value="2"/>
</dbReference>
<keyword evidence="3" id="KW-0812">Transmembrane</keyword>
<dbReference type="SUPFAM" id="SSF49854">
    <property type="entry name" value="Spermadhesin, CUB domain"/>
    <property type="match status" value="1"/>
</dbReference>
<keyword evidence="6" id="KW-1015">Disulfide bond</keyword>
<comment type="caution">
    <text evidence="11">The sequence shown here is derived from an EMBL/GenBank/DDBJ whole genome shotgun (WGS) entry which is preliminary data.</text>
</comment>